<evidence type="ECO:0000256" key="4">
    <source>
        <dbReference type="ARBA" id="ARBA00022692"/>
    </source>
</evidence>
<keyword evidence="4 7" id="KW-0812">Transmembrane</keyword>
<dbReference type="InterPro" id="IPR035906">
    <property type="entry name" value="MetI-like_sf"/>
</dbReference>
<organism evidence="9 10">
    <name type="scientific">Caldibacillus debilis</name>
    <dbReference type="NCBI Taxonomy" id="301148"/>
    <lineage>
        <taxon>Bacteria</taxon>
        <taxon>Bacillati</taxon>
        <taxon>Bacillota</taxon>
        <taxon>Bacilli</taxon>
        <taxon>Bacillales</taxon>
        <taxon>Bacillaceae</taxon>
        <taxon>Caldibacillus</taxon>
    </lineage>
</organism>
<evidence type="ECO:0000256" key="7">
    <source>
        <dbReference type="RuleBase" id="RU363032"/>
    </source>
</evidence>
<comment type="caution">
    <text evidence="9">The sequence shown here is derived from an EMBL/GenBank/DDBJ whole genome shotgun (WGS) entry which is preliminary data.</text>
</comment>
<dbReference type="RefSeq" id="WP_276643846.1">
    <property type="nucleotide sequence ID" value="NZ_QEWE01000019.1"/>
</dbReference>
<evidence type="ECO:0000313" key="10">
    <source>
        <dbReference type="Proteomes" id="UP000257014"/>
    </source>
</evidence>
<dbReference type="PANTHER" id="PTHR43386">
    <property type="entry name" value="OLIGOPEPTIDE TRANSPORT SYSTEM PERMEASE PROTEIN APPC"/>
    <property type="match status" value="1"/>
</dbReference>
<dbReference type="PANTHER" id="PTHR43386:SF1">
    <property type="entry name" value="D,D-DIPEPTIDE TRANSPORT SYSTEM PERMEASE PROTEIN DDPC-RELATED"/>
    <property type="match status" value="1"/>
</dbReference>
<dbReference type="CDD" id="cd06261">
    <property type="entry name" value="TM_PBP2"/>
    <property type="match status" value="1"/>
</dbReference>
<gene>
    <name evidence="9" type="ORF">C6P37_10055</name>
</gene>
<dbReference type="Gene3D" id="1.10.3720.10">
    <property type="entry name" value="MetI-like"/>
    <property type="match status" value="1"/>
</dbReference>
<dbReference type="InterPro" id="IPR000515">
    <property type="entry name" value="MetI-like"/>
</dbReference>
<comment type="subcellular location">
    <subcellularLocation>
        <location evidence="1 7">Cell membrane</location>
        <topology evidence="1 7">Multi-pass membrane protein</topology>
    </subcellularLocation>
</comment>
<dbReference type="EMBL" id="QEWE01000019">
    <property type="protein sequence ID" value="REJ27798.1"/>
    <property type="molecule type" value="Genomic_DNA"/>
</dbReference>
<evidence type="ECO:0000256" key="3">
    <source>
        <dbReference type="ARBA" id="ARBA00022475"/>
    </source>
</evidence>
<dbReference type="GO" id="GO:0055085">
    <property type="term" value="P:transmembrane transport"/>
    <property type="evidence" value="ECO:0007669"/>
    <property type="project" value="InterPro"/>
</dbReference>
<dbReference type="PROSITE" id="PS50928">
    <property type="entry name" value="ABC_TM1"/>
    <property type="match status" value="1"/>
</dbReference>
<evidence type="ECO:0000313" key="9">
    <source>
        <dbReference type="EMBL" id="REJ27798.1"/>
    </source>
</evidence>
<keyword evidence="5 7" id="KW-1133">Transmembrane helix</keyword>
<feature type="domain" description="ABC transmembrane type-1" evidence="8">
    <location>
        <begin position="92"/>
        <end position="281"/>
    </location>
</feature>
<evidence type="ECO:0000256" key="6">
    <source>
        <dbReference type="ARBA" id="ARBA00023136"/>
    </source>
</evidence>
<proteinExistence type="inferred from homology"/>
<dbReference type="Pfam" id="PF12911">
    <property type="entry name" value="OppC_N"/>
    <property type="match status" value="1"/>
</dbReference>
<evidence type="ECO:0000256" key="5">
    <source>
        <dbReference type="ARBA" id="ARBA00022989"/>
    </source>
</evidence>
<dbReference type="InterPro" id="IPR025966">
    <property type="entry name" value="OppC_N"/>
</dbReference>
<feature type="transmembrane region" description="Helical" evidence="7">
    <location>
        <begin position="255"/>
        <end position="280"/>
    </location>
</feature>
<comment type="similarity">
    <text evidence="7">Belongs to the binding-protein-dependent transport system permease family.</text>
</comment>
<keyword evidence="2 7" id="KW-0813">Transport</keyword>
<dbReference type="Proteomes" id="UP000257014">
    <property type="component" value="Unassembled WGS sequence"/>
</dbReference>
<evidence type="ECO:0000256" key="2">
    <source>
        <dbReference type="ARBA" id="ARBA00022448"/>
    </source>
</evidence>
<dbReference type="InterPro" id="IPR050366">
    <property type="entry name" value="BP-dependent_transpt_permease"/>
</dbReference>
<accession>A0A3E0K400</accession>
<protein>
    <submittedName>
        <fullName evidence="9">Peptide ABC transporter permease</fullName>
    </submittedName>
</protein>
<reference evidence="9 10" key="1">
    <citation type="submission" date="2018-03" db="EMBL/GenBank/DDBJ databases">
        <authorList>
            <person name="Keele B.F."/>
        </authorList>
    </citation>
    <scope>NUCLEOTIDE SEQUENCE [LARGE SCALE GENOMIC DNA]</scope>
    <source>
        <strain evidence="9">ZCTH4_d</strain>
    </source>
</reference>
<dbReference type="AlphaFoldDB" id="A0A3E0K400"/>
<dbReference type="GO" id="GO:0005886">
    <property type="term" value="C:plasma membrane"/>
    <property type="evidence" value="ECO:0007669"/>
    <property type="project" value="UniProtKB-SubCell"/>
</dbReference>
<dbReference type="SUPFAM" id="SSF161098">
    <property type="entry name" value="MetI-like"/>
    <property type="match status" value="1"/>
</dbReference>
<feature type="transmembrane region" description="Helical" evidence="7">
    <location>
        <begin position="134"/>
        <end position="165"/>
    </location>
</feature>
<dbReference type="Pfam" id="PF00528">
    <property type="entry name" value="BPD_transp_1"/>
    <property type="match status" value="1"/>
</dbReference>
<sequence length="294" mass="31202">MHAGSVPVLKPEKEDKKEAGLLKKLLRNRLAAAGLVVILFMVIIAVFAPWIATHPPNKMDLAHTLLKPGTDGHILGTDNYGRDLFSRLVYGARISLIVGIGAVLVGGFFGTLLGLAAGFFGGKLDALMMRTMDGLFAFPFILLAIALMTVLGQGLFNVILAIGIANIPGFARIVRGQVLSVKEEEFVEVARSLGASSGRILFWHVFPNCLAPLIVYGTMNVAGAIISEAALSFLGLGVKPPTASWGSILKDGKDFLVLSPHMATFSGLAILITVLGINLFGDGLRDALDPKMKV</sequence>
<keyword evidence="6 7" id="KW-0472">Membrane</keyword>
<feature type="transmembrane region" description="Helical" evidence="7">
    <location>
        <begin position="213"/>
        <end position="234"/>
    </location>
</feature>
<feature type="transmembrane region" description="Helical" evidence="7">
    <location>
        <begin position="30"/>
        <end position="52"/>
    </location>
</feature>
<evidence type="ECO:0000259" key="8">
    <source>
        <dbReference type="PROSITE" id="PS50928"/>
    </source>
</evidence>
<evidence type="ECO:0000256" key="1">
    <source>
        <dbReference type="ARBA" id="ARBA00004651"/>
    </source>
</evidence>
<feature type="transmembrane region" description="Helical" evidence="7">
    <location>
        <begin position="94"/>
        <end position="122"/>
    </location>
</feature>
<name>A0A3E0K400_9BACI</name>
<keyword evidence="3" id="KW-1003">Cell membrane</keyword>